<gene>
    <name evidence="3" type="ORF">WJX72_010501</name>
</gene>
<dbReference type="Pfam" id="PF00651">
    <property type="entry name" value="BTB"/>
    <property type="match status" value="1"/>
</dbReference>
<dbReference type="EMBL" id="JALJOR010000001">
    <property type="protein sequence ID" value="KAK9830237.1"/>
    <property type="molecule type" value="Genomic_DNA"/>
</dbReference>
<dbReference type="SUPFAM" id="SSF54695">
    <property type="entry name" value="POZ domain"/>
    <property type="match status" value="1"/>
</dbReference>
<dbReference type="CDD" id="cd18186">
    <property type="entry name" value="BTB_POZ_ZBTB_KLHL-like"/>
    <property type="match status" value="1"/>
</dbReference>
<dbReference type="InterPro" id="IPR045890">
    <property type="entry name" value="POB1-like"/>
</dbReference>
<feature type="domain" description="BTB" evidence="2">
    <location>
        <begin position="1"/>
        <end position="57"/>
    </location>
</feature>
<organism evidence="3 4">
    <name type="scientific">[Myrmecia] bisecta</name>
    <dbReference type="NCBI Taxonomy" id="41462"/>
    <lineage>
        <taxon>Eukaryota</taxon>
        <taxon>Viridiplantae</taxon>
        <taxon>Chlorophyta</taxon>
        <taxon>core chlorophytes</taxon>
        <taxon>Trebouxiophyceae</taxon>
        <taxon>Trebouxiales</taxon>
        <taxon>Trebouxiaceae</taxon>
        <taxon>Myrmecia</taxon>
    </lineage>
</organism>
<evidence type="ECO:0000259" key="2">
    <source>
        <dbReference type="PROSITE" id="PS50097"/>
    </source>
</evidence>
<proteinExistence type="predicted"/>
<keyword evidence="4" id="KW-1185">Reference proteome</keyword>
<name>A0AAW1RA46_9CHLO</name>
<dbReference type="Gene3D" id="3.30.710.10">
    <property type="entry name" value="Potassium Channel Kv1.1, Chain A"/>
    <property type="match status" value="1"/>
</dbReference>
<dbReference type="Pfam" id="PF07707">
    <property type="entry name" value="BACK"/>
    <property type="match status" value="1"/>
</dbReference>
<dbReference type="PROSITE" id="PS50097">
    <property type="entry name" value="BTB"/>
    <property type="match status" value="1"/>
</dbReference>
<protein>
    <recommendedName>
        <fullName evidence="2">BTB domain-containing protein</fullName>
    </recommendedName>
</protein>
<accession>A0AAW1RA46</accession>
<dbReference type="PANTHER" id="PTHR46336:SF3">
    <property type="entry name" value="BTB_POZ DOMAIN-CONTAINING PROTEIN POB1"/>
    <property type="match status" value="1"/>
</dbReference>
<evidence type="ECO:0000313" key="3">
    <source>
        <dbReference type="EMBL" id="KAK9830237.1"/>
    </source>
</evidence>
<dbReference type="Gene3D" id="1.25.40.420">
    <property type="match status" value="1"/>
</dbReference>
<evidence type="ECO:0000313" key="4">
    <source>
        <dbReference type="Proteomes" id="UP001489004"/>
    </source>
</evidence>
<dbReference type="AlphaFoldDB" id="A0AAW1RA46"/>
<sequence length="350" mass="39181">MPICSGLLAGSSEYFRLKLENYQTPGEPLVMDVEDGEADLLRALVKFVYTEELDTTEEDSLLRLLLMAQKYTVDECVQTCSEALSQPDKLTLNTALEICQLADTQECHSEGFNRLCKLAGDIVLVSFKDLDSVWDDADKRDAFLELPLAGLKVLLNHADLHLKSENTVFIAVAWWLDHKEGRLDSFADLHSLLRWSQMSGSFLRLIFDEVPFLLDWDEADSVHIAALHYQVAHRVVKQRLRKGNPGLGPRKGAVKEVTSMQRFKEADPYPERPVAFAANVTTHKAVDSKRLSFPLCTTGVGYGWDWFEDLGINVQPGEDGAIPVTQSLSDAGYIKDGFLELSFLVIMPLS</sequence>
<comment type="caution">
    <text evidence="3">The sequence shown here is derived from an EMBL/GenBank/DDBJ whole genome shotgun (WGS) entry which is preliminary data.</text>
</comment>
<dbReference type="InterPro" id="IPR000210">
    <property type="entry name" value="BTB/POZ_dom"/>
</dbReference>
<dbReference type="InterPro" id="IPR011333">
    <property type="entry name" value="SKP1/BTB/POZ_sf"/>
</dbReference>
<evidence type="ECO:0000256" key="1">
    <source>
        <dbReference type="ARBA" id="ARBA00004906"/>
    </source>
</evidence>
<dbReference type="Proteomes" id="UP001489004">
    <property type="component" value="Unassembled WGS sequence"/>
</dbReference>
<comment type="pathway">
    <text evidence="1">Protein modification; protein ubiquitination.</text>
</comment>
<dbReference type="PANTHER" id="PTHR46336">
    <property type="entry name" value="OS02G0260700 PROTEIN"/>
    <property type="match status" value="1"/>
</dbReference>
<dbReference type="InterPro" id="IPR011705">
    <property type="entry name" value="BACK"/>
</dbReference>
<reference evidence="3 4" key="1">
    <citation type="journal article" date="2024" name="Nat. Commun.">
        <title>Phylogenomics reveals the evolutionary origins of lichenization in chlorophyte algae.</title>
        <authorList>
            <person name="Puginier C."/>
            <person name="Libourel C."/>
            <person name="Otte J."/>
            <person name="Skaloud P."/>
            <person name="Haon M."/>
            <person name="Grisel S."/>
            <person name="Petersen M."/>
            <person name="Berrin J.G."/>
            <person name="Delaux P.M."/>
            <person name="Dal Grande F."/>
            <person name="Keller J."/>
        </authorList>
    </citation>
    <scope>NUCLEOTIDE SEQUENCE [LARGE SCALE GENOMIC DNA]</scope>
    <source>
        <strain evidence="3 4">SAG 2043</strain>
    </source>
</reference>